<reference evidence="1 3" key="1">
    <citation type="submission" date="2019-08" db="EMBL/GenBank/DDBJ databases">
        <title>Comparative genome analysis confer to the adaptation heavy metal polluted environment.</title>
        <authorList>
            <person name="Li Y."/>
        </authorList>
    </citation>
    <scope>NUCLEOTIDE SEQUENCE [LARGE SCALE GENOMIC DNA]</scope>
    <source>
        <strain evidence="1 3">P2</strain>
    </source>
</reference>
<evidence type="ECO:0000313" key="1">
    <source>
        <dbReference type="EMBL" id="QEM03024.1"/>
    </source>
</evidence>
<dbReference type="Proteomes" id="UP000663940">
    <property type="component" value="Chromosome"/>
</dbReference>
<organism evidence="1 3">
    <name type="scientific">Mucilaginibacter rubeus</name>
    <dbReference type="NCBI Taxonomy" id="2027860"/>
    <lineage>
        <taxon>Bacteria</taxon>
        <taxon>Pseudomonadati</taxon>
        <taxon>Bacteroidota</taxon>
        <taxon>Sphingobacteriia</taxon>
        <taxon>Sphingobacteriales</taxon>
        <taxon>Sphingobacteriaceae</taxon>
        <taxon>Mucilaginibacter</taxon>
    </lineage>
</organism>
<keyword evidence="4" id="KW-1185">Reference proteome</keyword>
<gene>
    <name evidence="1" type="ORF">DIU31_005635</name>
    <name evidence="2" type="ORF">J3L21_22090</name>
</gene>
<dbReference type="Proteomes" id="UP000250557">
    <property type="component" value="Chromosome"/>
</dbReference>
<evidence type="ECO:0000313" key="3">
    <source>
        <dbReference type="Proteomes" id="UP000250557"/>
    </source>
</evidence>
<sequence>MEYFISTFIIMLICIIALLQDKSYDNGIVLPRPQSKLPDRRDYRLLKYNKATHFVSGISPQLLVSEYEPQTAALATSSTVRLINPSNSNRTIVIQGKSNPTIHSNAEKDTGVANTFCSQCNLSVFAPACNHYKQSFKVA</sequence>
<dbReference type="AlphaFoldDB" id="A0AAE6JC86"/>
<name>A0AAE6JC86_9SPHI</name>
<evidence type="ECO:0000313" key="2">
    <source>
        <dbReference type="EMBL" id="QTE48228.1"/>
    </source>
</evidence>
<proteinExistence type="predicted"/>
<dbReference type="RefSeq" id="WP_146750281.1">
    <property type="nucleotide sequence ID" value="NZ_CP043451.1"/>
</dbReference>
<reference evidence="2 4" key="2">
    <citation type="submission" date="2021-03" db="EMBL/GenBank/DDBJ databases">
        <title>Mucilaginibacter strains isolated from gold and copper mining confer multi heavy-metal resistance.</title>
        <authorList>
            <person name="Li Y."/>
        </authorList>
    </citation>
    <scope>NUCLEOTIDE SEQUENCE [LARGE SCALE GENOMIC DNA]</scope>
    <source>
        <strain evidence="2 4">P2-4</strain>
    </source>
</reference>
<dbReference type="EMBL" id="CP071880">
    <property type="protein sequence ID" value="QTE48228.1"/>
    <property type="molecule type" value="Genomic_DNA"/>
</dbReference>
<protein>
    <submittedName>
        <fullName evidence="1">Uncharacterized protein</fullName>
    </submittedName>
</protein>
<dbReference type="EMBL" id="CP043451">
    <property type="protein sequence ID" value="QEM03024.1"/>
    <property type="molecule type" value="Genomic_DNA"/>
</dbReference>
<evidence type="ECO:0000313" key="4">
    <source>
        <dbReference type="Proteomes" id="UP000663940"/>
    </source>
</evidence>
<accession>A0AAE6JC86</accession>